<reference evidence="3 4" key="1">
    <citation type="journal article" date="2015" name="Int. J. Syst. Evol. Microbiol.">
        <title>Revisiting Corynebacterium glyciniphilum (ex Kubota et al., 1972) sp. nov., nom. rev., isolated from putrefied banana.</title>
        <authorList>
            <person name="Al-Dilaimi A."/>
            <person name="Bednarz H."/>
            <person name="Lomker A."/>
            <person name="Niehaus K."/>
            <person name="Kalinowski J."/>
            <person name="Ruckert C."/>
        </authorList>
    </citation>
    <scope>NUCLEOTIDE SEQUENCE [LARGE SCALE GENOMIC DNA]</scope>
    <source>
        <strain evidence="3">AJ 3170</strain>
    </source>
</reference>
<evidence type="ECO:0000256" key="1">
    <source>
        <dbReference type="SAM" id="MobiDB-lite"/>
    </source>
</evidence>
<dbReference type="AlphaFoldDB" id="X5ED14"/>
<proteinExistence type="predicted"/>
<feature type="transmembrane region" description="Helical" evidence="2">
    <location>
        <begin position="50"/>
        <end position="69"/>
    </location>
</feature>
<evidence type="ECO:0000313" key="3">
    <source>
        <dbReference type="EMBL" id="AHW64521.1"/>
    </source>
</evidence>
<keyword evidence="2" id="KW-0812">Transmembrane</keyword>
<feature type="transmembrane region" description="Helical" evidence="2">
    <location>
        <begin position="75"/>
        <end position="97"/>
    </location>
</feature>
<evidence type="ECO:0000256" key="2">
    <source>
        <dbReference type="SAM" id="Phobius"/>
    </source>
</evidence>
<keyword evidence="2" id="KW-1133">Transmembrane helix</keyword>
<name>X5ED14_9CORY</name>
<dbReference type="EMBL" id="CP006842">
    <property type="protein sequence ID" value="AHW64521.1"/>
    <property type="molecule type" value="Genomic_DNA"/>
</dbReference>
<keyword evidence="2" id="KW-0472">Membrane</keyword>
<feature type="region of interest" description="Disordered" evidence="1">
    <location>
        <begin position="1"/>
        <end position="24"/>
    </location>
</feature>
<gene>
    <name evidence="3" type="ORF">CGLY_10380</name>
</gene>
<protein>
    <submittedName>
        <fullName evidence="3">Putative membrane protein</fullName>
    </submittedName>
</protein>
<dbReference type="Proteomes" id="UP000023703">
    <property type="component" value="Chromosome"/>
</dbReference>
<dbReference type="STRING" id="1404245.CGLY_10380"/>
<accession>X5ED14</accession>
<organism evidence="3 4">
    <name type="scientific">Corynebacterium glyciniphilum AJ 3170</name>
    <dbReference type="NCBI Taxonomy" id="1404245"/>
    <lineage>
        <taxon>Bacteria</taxon>
        <taxon>Bacillati</taxon>
        <taxon>Actinomycetota</taxon>
        <taxon>Actinomycetes</taxon>
        <taxon>Mycobacteriales</taxon>
        <taxon>Corynebacteriaceae</taxon>
        <taxon>Corynebacterium</taxon>
    </lineage>
</organism>
<sequence length="172" mass="19090">MDRERRYSTQNPYGQPGQGIPEDVTSYVSTTAMDPRERLRKYRPTMVKKCFAWAGVVLGVLMVLSLLSADTGSLVADALLSIGFGAMMFIPGAYWLVCNGRDSKTLSEWMVSHQAYQANWELLARDEQAMFAPPEELPVLPLRRWKTVAVVIIAAFFVAMAGSILLPETTVA</sequence>
<evidence type="ECO:0000313" key="4">
    <source>
        <dbReference type="Proteomes" id="UP000023703"/>
    </source>
</evidence>
<dbReference type="KEGG" id="cgy:CGLY_10380"/>
<feature type="transmembrane region" description="Helical" evidence="2">
    <location>
        <begin position="147"/>
        <end position="166"/>
    </location>
</feature>
<keyword evidence="4" id="KW-1185">Reference proteome</keyword>
<dbReference type="eggNOG" id="ENOG5032A91">
    <property type="taxonomic scope" value="Bacteria"/>
</dbReference>
<dbReference type="HOGENOM" id="CLU_122753_0_0_11"/>